<evidence type="ECO:0000313" key="2">
    <source>
        <dbReference type="Proteomes" id="UP000290289"/>
    </source>
</evidence>
<accession>A0A498JEV8</accession>
<name>A0A498JEV8_MALDO</name>
<organism evidence="1 2">
    <name type="scientific">Malus domestica</name>
    <name type="common">Apple</name>
    <name type="synonym">Pyrus malus</name>
    <dbReference type="NCBI Taxonomy" id="3750"/>
    <lineage>
        <taxon>Eukaryota</taxon>
        <taxon>Viridiplantae</taxon>
        <taxon>Streptophyta</taxon>
        <taxon>Embryophyta</taxon>
        <taxon>Tracheophyta</taxon>
        <taxon>Spermatophyta</taxon>
        <taxon>Magnoliopsida</taxon>
        <taxon>eudicotyledons</taxon>
        <taxon>Gunneridae</taxon>
        <taxon>Pentapetalae</taxon>
        <taxon>rosids</taxon>
        <taxon>fabids</taxon>
        <taxon>Rosales</taxon>
        <taxon>Rosaceae</taxon>
        <taxon>Amygdaloideae</taxon>
        <taxon>Maleae</taxon>
        <taxon>Malus</taxon>
    </lineage>
</organism>
<dbReference type="EMBL" id="RDQH01000333">
    <property type="protein sequence ID" value="RXH93646.1"/>
    <property type="molecule type" value="Genomic_DNA"/>
</dbReference>
<reference evidence="1 2" key="1">
    <citation type="submission" date="2018-10" db="EMBL/GenBank/DDBJ databases">
        <title>A high-quality apple genome assembly.</title>
        <authorList>
            <person name="Hu J."/>
        </authorList>
    </citation>
    <scope>NUCLEOTIDE SEQUENCE [LARGE SCALE GENOMIC DNA]</scope>
    <source>
        <strain evidence="2">cv. HFTH1</strain>
        <tissue evidence="1">Young leaf</tissue>
    </source>
</reference>
<comment type="caution">
    <text evidence="1">The sequence shown here is derived from an EMBL/GenBank/DDBJ whole genome shotgun (WGS) entry which is preliminary data.</text>
</comment>
<gene>
    <name evidence="1" type="ORF">DVH24_014222</name>
</gene>
<proteinExistence type="predicted"/>
<protein>
    <submittedName>
        <fullName evidence="1">Uncharacterized protein</fullName>
    </submittedName>
</protein>
<evidence type="ECO:0000313" key="1">
    <source>
        <dbReference type="EMBL" id="RXH93646.1"/>
    </source>
</evidence>
<sequence length="248" mass="27918">MSALEDAVSGGFLQVCTVSGGSLHVFTFYISSLRVVLERNFQPLQHWFCDARWYCHKEGSVIAARETVHYKGSCSPIRWLLTAEELLATMEASCHNGVCSPQRSVITARESDRRKGLVLVARQSDYRKEACSPQKSLCAARECDRRKGVLLIAMETACCKGVYLQQYSSQEAARRKRVCLQQESVHAARELLDCTYCRYCKEVNSTFIFKLPTYPSKKENNFDSYGLGACLLLRCSIALNVAKLSLSR</sequence>
<keyword evidence="2" id="KW-1185">Reference proteome</keyword>
<dbReference type="Proteomes" id="UP000290289">
    <property type="component" value="Chromosome 7"/>
</dbReference>
<dbReference type="AlphaFoldDB" id="A0A498JEV8"/>